<evidence type="ECO:0000313" key="4">
    <source>
        <dbReference type="EMBL" id="EWC63047.1"/>
    </source>
</evidence>
<feature type="domain" description="Lon proteolytic" evidence="3">
    <location>
        <begin position="172"/>
        <end position="353"/>
    </location>
</feature>
<dbReference type="eggNOG" id="COG3480">
    <property type="taxonomic scope" value="Bacteria"/>
</dbReference>
<dbReference type="AlphaFoldDB" id="W7J1V2"/>
<dbReference type="InterPro" id="IPR008269">
    <property type="entry name" value="Lon_proteolytic"/>
</dbReference>
<dbReference type="GO" id="GO:0004176">
    <property type="term" value="F:ATP-dependent peptidase activity"/>
    <property type="evidence" value="ECO:0007669"/>
    <property type="project" value="UniProtKB-UniRule"/>
</dbReference>
<dbReference type="InterPro" id="IPR027065">
    <property type="entry name" value="Lon_Prtase"/>
</dbReference>
<dbReference type="GO" id="GO:0004252">
    <property type="term" value="F:serine-type endopeptidase activity"/>
    <property type="evidence" value="ECO:0007669"/>
    <property type="project" value="UniProtKB-UniRule"/>
</dbReference>
<keyword evidence="2" id="KW-0812">Transmembrane</keyword>
<accession>W7J1V2</accession>
<keyword evidence="5" id="KW-1185">Reference proteome</keyword>
<dbReference type="Pfam" id="PF05362">
    <property type="entry name" value="Lon_C"/>
    <property type="match status" value="1"/>
</dbReference>
<dbReference type="InterPro" id="IPR020568">
    <property type="entry name" value="Ribosomal_Su5_D2-typ_SF"/>
</dbReference>
<dbReference type="PATRIC" id="fig|909613.9.peg.1624"/>
<dbReference type="GO" id="GO:0006508">
    <property type="term" value="P:proteolysis"/>
    <property type="evidence" value="ECO:0007669"/>
    <property type="project" value="UniProtKB-KW"/>
</dbReference>
<evidence type="ECO:0000259" key="3">
    <source>
        <dbReference type="PROSITE" id="PS51786"/>
    </source>
</evidence>
<dbReference type="Pfam" id="PF13180">
    <property type="entry name" value="PDZ_2"/>
    <property type="match status" value="1"/>
</dbReference>
<dbReference type="PANTHER" id="PTHR10046">
    <property type="entry name" value="ATP DEPENDENT LON PROTEASE FAMILY MEMBER"/>
    <property type="match status" value="1"/>
</dbReference>
<dbReference type="InterPro" id="IPR036034">
    <property type="entry name" value="PDZ_sf"/>
</dbReference>
<reference evidence="4 5" key="1">
    <citation type="journal article" date="2014" name="Genome Announc.">
        <title>Draft Genome Sequence of the Antitrypanosomally Active Sponge-Associated Bacterium Actinokineospora sp. Strain EG49.</title>
        <authorList>
            <person name="Harjes J."/>
            <person name="Ryu T."/>
            <person name="Abdelmohsen U.R."/>
            <person name="Moitinho-Silva L."/>
            <person name="Horn H."/>
            <person name="Ravasi T."/>
            <person name="Hentschel U."/>
        </authorList>
    </citation>
    <scope>NUCLEOTIDE SEQUENCE [LARGE SCALE GENOMIC DNA]</scope>
    <source>
        <strain evidence="4 5">EG49</strain>
    </source>
</reference>
<gene>
    <name evidence="4" type="ORF">UO65_1611</name>
</gene>
<feature type="transmembrane region" description="Helical" evidence="2">
    <location>
        <begin position="23"/>
        <end position="46"/>
    </location>
</feature>
<evidence type="ECO:0000313" key="5">
    <source>
        <dbReference type="Proteomes" id="UP000019277"/>
    </source>
</evidence>
<dbReference type="GO" id="GO:0005524">
    <property type="term" value="F:ATP binding"/>
    <property type="evidence" value="ECO:0007669"/>
    <property type="project" value="InterPro"/>
</dbReference>
<dbReference type="Proteomes" id="UP000019277">
    <property type="component" value="Unassembled WGS sequence"/>
</dbReference>
<dbReference type="Gene3D" id="2.30.42.10">
    <property type="match status" value="1"/>
</dbReference>
<dbReference type="PROSITE" id="PS51786">
    <property type="entry name" value="LON_PROTEOLYTIC"/>
    <property type="match status" value="1"/>
</dbReference>
<sequence>MTPPAPRGEGPPAPGRGLTRRGWTVLVGVVLTVAFLVVGLAVPIPYVSLGPGPTYDTLGEAQDVQIVSVDGEQTYPTSGQLRMVTVSVNDEITLFGALGLWISGRYALAPREEYFRPGETEEDIDKQNTKLFQDSQSNAEVAALRYLGKYPMKVIAQEITSGAPADKVLAPGDRLVRVNGKAVSTAADVRPALAGTTPGQSVEIVFQHDGQEKTATVTLGRAADFGAEDRAEGFLGLGPADRPDVPFKISISLENVGGPSAGLMFSLAIVDRLTPGDLASDHVIAGTGEIDADGNVGRIGGIPFKLVGAREAGVTTFLVPADNCEEARSNVPDGLQLIKVATLSDAVAQLDNLKAGRPTRGC</sequence>
<dbReference type="InterPro" id="IPR001478">
    <property type="entry name" value="PDZ"/>
</dbReference>
<organism evidence="4 5">
    <name type="scientific">Actinokineospora spheciospongiae</name>
    <dbReference type="NCBI Taxonomy" id="909613"/>
    <lineage>
        <taxon>Bacteria</taxon>
        <taxon>Bacillati</taxon>
        <taxon>Actinomycetota</taxon>
        <taxon>Actinomycetes</taxon>
        <taxon>Pseudonocardiales</taxon>
        <taxon>Pseudonocardiaceae</taxon>
        <taxon>Actinokineospora</taxon>
    </lineage>
</organism>
<keyword evidence="1" id="KW-0720">Serine protease</keyword>
<name>W7J1V2_9PSEU</name>
<comment type="catalytic activity">
    <reaction evidence="1">
        <text>Hydrolysis of proteins in presence of ATP.</text>
        <dbReference type="EC" id="3.4.21.53"/>
    </reaction>
</comment>
<proteinExistence type="inferred from homology"/>
<protein>
    <recommendedName>
        <fullName evidence="1">endopeptidase La</fullName>
        <ecNumber evidence="1">3.4.21.53</ecNumber>
    </recommendedName>
</protein>
<comment type="similarity">
    <text evidence="1">Belongs to the peptidase S16 family.</text>
</comment>
<dbReference type="SUPFAM" id="SSF50156">
    <property type="entry name" value="PDZ domain-like"/>
    <property type="match status" value="1"/>
</dbReference>
<comment type="caution">
    <text evidence="4">The sequence shown here is derived from an EMBL/GenBank/DDBJ whole genome shotgun (WGS) entry which is preliminary data.</text>
</comment>
<dbReference type="STRING" id="909613.UO65_1611"/>
<keyword evidence="1 4" id="KW-0645">Protease</keyword>
<dbReference type="EC" id="3.4.21.53" evidence="1"/>
<keyword evidence="1" id="KW-0378">Hydrolase</keyword>
<dbReference type="SUPFAM" id="SSF54211">
    <property type="entry name" value="Ribosomal protein S5 domain 2-like"/>
    <property type="match status" value="1"/>
</dbReference>
<dbReference type="SMART" id="SM00228">
    <property type="entry name" value="PDZ"/>
    <property type="match status" value="1"/>
</dbReference>
<dbReference type="GO" id="GO:0030163">
    <property type="term" value="P:protein catabolic process"/>
    <property type="evidence" value="ECO:0007669"/>
    <property type="project" value="InterPro"/>
</dbReference>
<evidence type="ECO:0000256" key="2">
    <source>
        <dbReference type="SAM" id="Phobius"/>
    </source>
</evidence>
<keyword evidence="2" id="KW-0472">Membrane</keyword>
<dbReference type="InterPro" id="IPR014721">
    <property type="entry name" value="Ribsml_uS5_D2-typ_fold_subgr"/>
</dbReference>
<feature type="active site" evidence="1">
    <location>
        <position position="260"/>
    </location>
</feature>
<keyword evidence="2" id="KW-1133">Transmembrane helix</keyword>
<dbReference type="PRINTS" id="PR00830">
    <property type="entry name" value="ENDOLAPTASE"/>
</dbReference>
<dbReference type="Gene3D" id="3.30.230.10">
    <property type="match status" value="1"/>
</dbReference>
<evidence type="ECO:0000256" key="1">
    <source>
        <dbReference type="PROSITE-ProRule" id="PRU01122"/>
    </source>
</evidence>
<dbReference type="EMBL" id="AYXG01000057">
    <property type="protein sequence ID" value="EWC63047.1"/>
    <property type="molecule type" value="Genomic_DNA"/>
</dbReference>
<feature type="active site" evidence="1">
    <location>
        <position position="305"/>
    </location>
</feature>